<dbReference type="GO" id="GO:0016740">
    <property type="term" value="F:transferase activity"/>
    <property type="evidence" value="ECO:0007669"/>
    <property type="project" value="UniProtKB-KW"/>
</dbReference>
<accession>A0A1I0D8A4</accession>
<keyword evidence="1" id="KW-0472">Membrane</keyword>
<name>A0A1I0D8A4_9FIRM</name>
<organism evidence="3 4">
    <name type="scientific">Thomasclavelia cocleata</name>
    <dbReference type="NCBI Taxonomy" id="69824"/>
    <lineage>
        <taxon>Bacteria</taxon>
        <taxon>Bacillati</taxon>
        <taxon>Bacillota</taxon>
        <taxon>Erysipelotrichia</taxon>
        <taxon>Erysipelotrichales</taxon>
        <taxon>Coprobacillaceae</taxon>
        <taxon>Thomasclavelia</taxon>
    </lineage>
</organism>
<dbReference type="PANTHER" id="PTHR43404:SF2">
    <property type="entry name" value="LIPOPOLYSACCHARIDE CHOLINEPHOSPHOTRANSFERASE LICD"/>
    <property type="match status" value="1"/>
</dbReference>
<keyword evidence="4" id="KW-1185">Reference proteome</keyword>
<dbReference type="GO" id="GO:0009100">
    <property type="term" value="P:glycoprotein metabolic process"/>
    <property type="evidence" value="ECO:0007669"/>
    <property type="project" value="UniProtKB-ARBA"/>
</dbReference>
<feature type="transmembrane region" description="Helical" evidence="1">
    <location>
        <begin position="139"/>
        <end position="157"/>
    </location>
</feature>
<feature type="transmembrane region" description="Helical" evidence="1">
    <location>
        <begin position="163"/>
        <end position="183"/>
    </location>
</feature>
<dbReference type="Proteomes" id="UP000198558">
    <property type="component" value="Unassembled WGS sequence"/>
</dbReference>
<evidence type="ECO:0000256" key="1">
    <source>
        <dbReference type="SAM" id="Phobius"/>
    </source>
</evidence>
<dbReference type="OrthoDB" id="9786100at2"/>
<evidence type="ECO:0000313" key="3">
    <source>
        <dbReference type="EMBL" id="SET28160.1"/>
    </source>
</evidence>
<reference evidence="4" key="1">
    <citation type="submission" date="2016-10" db="EMBL/GenBank/DDBJ databases">
        <authorList>
            <person name="Varghese N."/>
            <person name="Submissions S."/>
        </authorList>
    </citation>
    <scope>NUCLEOTIDE SEQUENCE [LARGE SCALE GENOMIC DNA]</scope>
    <source>
        <strain evidence="4">DSM 1551</strain>
    </source>
</reference>
<dbReference type="PANTHER" id="PTHR43404">
    <property type="entry name" value="LIPOPOLYSACCHARIDE CHOLINEPHOSPHOTRANSFERASE LICD"/>
    <property type="match status" value="1"/>
</dbReference>
<dbReference type="InterPro" id="IPR007074">
    <property type="entry name" value="LicD/FKTN/FKRP_NTP_transf"/>
</dbReference>
<keyword evidence="1" id="KW-1133">Transmembrane helix</keyword>
<feature type="domain" description="LicD/FKTN/FKRP nucleotidyltransferase" evidence="2">
    <location>
        <begin position="24"/>
        <end position="249"/>
    </location>
</feature>
<keyword evidence="1" id="KW-0812">Transmembrane</keyword>
<keyword evidence="3" id="KW-0808">Transferase</keyword>
<dbReference type="GeneID" id="78287780"/>
<dbReference type="AlphaFoldDB" id="A0A1I0D8A4"/>
<dbReference type="Pfam" id="PF04991">
    <property type="entry name" value="LicD"/>
    <property type="match status" value="1"/>
</dbReference>
<evidence type="ECO:0000259" key="2">
    <source>
        <dbReference type="Pfam" id="PF04991"/>
    </source>
</evidence>
<dbReference type="InterPro" id="IPR052942">
    <property type="entry name" value="LPS_cholinephosphotransferase"/>
</dbReference>
<gene>
    <name evidence="3" type="ORF">SAMN04489758_10554</name>
</gene>
<protein>
    <submittedName>
        <fullName evidence="3">Lipopolysaccharide cholinephosphotransferase</fullName>
    </submittedName>
</protein>
<sequence length="280" mass="34097">MNNNELRKVQLLQLKLALKVKEICDRHKINYFLIAGSLLGAVRHNGFIPWDDDLDIGMLRKDYEKFLFFANKELPHYIFLQNWYTDKKMALPYTKLQLKNTKYIEQNIQRAEIEKGIFIDIFPFDNVPQKKNDLKKQKILSFFYTRVLLMKSNYILWKKNQYLKRFIYIFIKIISFFYSYNFLHKKLEDIMKKYNNVPSKFIVNIGGSYGYDKEILFFEWINKTIDLNFENNQFSCPIMYKRYLQHFYGNYLKFPPENERYNRHNIVIIDFGNYKDISDL</sequence>
<dbReference type="EMBL" id="FOIN01000005">
    <property type="protein sequence ID" value="SET28160.1"/>
    <property type="molecule type" value="Genomic_DNA"/>
</dbReference>
<dbReference type="RefSeq" id="WP_092352637.1">
    <property type="nucleotide sequence ID" value="NZ_CAOJGJ010000011.1"/>
</dbReference>
<evidence type="ECO:0000313" key="4">
    <source>
        <dbReference type="Proteomes" id="UP000198558"/>
    </source>
</evidence>
<proteinExistence type="predicted"/>